<comment type="caution">
    <text evidence="2">The sequence shown here is derived from an EMBL/GenBank/DDBJ whole genome shotgun (WGS) entry which is preliminary data.</text>
</comment>
<reference evidence="2 3" key="1">
    <citation type="submission" date="2019-11" db="EMBL/GenBank/DDBJ databases">
        <title>Whole-genome sequence of a Rhodoblastus acidophilus DSM 142.</title>
        <authorList>
            <person name="Kyndt J.A."/>
            <person name="Meyer T.E."/>
        </authorList>
    </citation>
    <scope>NUCLEOTIDE SEQUENCE [LARGE SCALE GENOMIC DNA]</scope>
    <source>
        <strain evidence="2 3">DSM 142</strain>
    </source>
</reference>
<keyword evidence="2" id="KW-0489">Methyltransferase</keyword>
<dbReference type="CDD" id="cd02440">
    <property type="entry name" value="AdoMet_MTases"/>
    <property type="match status" value="1"/>
</dbReference>
<keyword evidence="2" id="KW-0808">Transferase</keyword>
<sequence>MNVTKAVVERADILRRDWNDDEDYYRHAEEWVNTCWDLESRFPFREMFNRLDSSVIVELACGRGRHSWQMRDWPNQKILVDLVPDNIAFCRKRFAGLTNFQFIVNNGIDLREIADGAVTAVFCYDAMVHFDHEIVYAYLREFKRILRPGGMALLHHSNYPHNPGGDYKGNPHWRCFMPAGLFRDYAIKTGLEVVEQRCFAWGDVADIDCLSLVAKPESPEVAPKRRRWRDRLPWRRGRR</sequence>
<evidence type="ECO:0000313" key="3">
    <source>
        <dbReference type="Proteomes" id="UP000439113"/>
    </source>
</evidence>
<accession>A0A6N8DL13</accession>
<dbReference type="RefSeq" id="WP_155444568.1">
    <property type="nucleotide sequence ID" value="NZ_JAOQNR010000002.1"/>
</dbReference>
<gene>
    <name evidence="2" type="ORF">GJ654_02670</name>
</gene>
<dbReference type="InterPro" id="IPR041698">
    <property type="entry name" value="Methyltransf_25"/>
</dbReference>
<dbReference type="AlphaFoldDB" id="A0A6N8DL13"/>
<dbReference type="GO" id="GO:0032259">
    <property type="term" value="P:methylation"/>
    <property type="evidence" value="ECO:0007669"/>
    <property type="project" value="UniProtKB-KW"/>
</dbReference>
<dbReference type="Gene3D" id="3.40.50.150">
    <property type="entry name" value="Vaccinia Virus protein VP39"/>
    <property type="match status" value="1"/>
</dbReference>
<dbReference type="SUPFAM" id="SSF53335">
    <property type="entry name" value="S-adenosyl-L-methionine-dependent methyltransferases"/>
    <property type="match status" value="1"/>
</dbReference>
<dbReference type="Pfam" id="PF13649">
    <property type="entry name" value="Methyltransf_25"/>
    <property type="match status" value="1"/>
</dbReference>
<evidence type="ECO:0000313" key="2">
    <source>
        <dbReference type="EMBL" id="MTV29893.1"/>
    </source>
</evidence>
<name>A0A6N8DL13_RHOAC</name>
<evidence type="ECO:0000259" key="1">
    <source>
        <dbReference type="Pfam" id="PF13649"/>
    </source>
</evidence>
<dbReference type="EMBL" id="WNKS01000002">
    <property type="protein sequence ID" value="MTV29893.1"/>
    <property type="molecule type" value="Genomic_DNA"/>
</dbReference>
<dbReference type="Proteomes" id="UP000439113">
    <property type="component" value="Unassembled WGS sequence"/>
</dbReference>
<feature type="domain" description="Methyltransferase" evidence="1">
    <location>
        <begin position="56"/>
        <end position="150"/>
    </location>
</feature>
<protein>
    <submittedName>
        <fullName evidence="2">Methyltransferase domain-containing protein</fullName>
    </submittedName>
</protein>
<dbReference type="InterPro" id="IPR029063">
    <property type="entry name" value="SAM-dependent_MTases_sf"/>
</dbReference>
<organism evidence="2 3">
    <name type="scientific">Rhodoblastus acidophilus</name>
    <name type="common">Rhodopseudomonas acidophila</name>
    <dbReference type="NCBI Taxonomy" id="1074"/>
    <lineage>
        <taxon>Bacteria</taxon>
        <taxon>Pseudomonadati</taxon>
        <taxon>Pseudomonadota</taxon>
        <taxon>Alphaproteobacteria</taxon>
        <taxon>Hyphomicrobiales</taxon>
        <taxon>Rhodoblastaceae</taxon>
        <taxon>Rhodoblastus</taxon>
    </lineage>
</organism>
<dbReference type="GO" id="GO:0008168">
    <property type="term" value="F:methyltransferase activity"/>
    <property type="evidence" value="ECO:0007669"/>
    <property type="project" value="UniProtKB-KW"/>
</dbReference>
<dbReference type="OrthoDB" id="9787738at2"/>
<proteinExistence type="predicted"/>